<organism evidence="10 11">
    <name type="scientific">Rhynchosporium graminicola</name>
    <dbReference type="NCBI Taxonomy" id="2792576"/>
    <lineage>
        <taxon>Eukaryota</taxon>
        <taxon>Fungi</taxon>
        <taxon>Dikarya</taxon>
        <taxon>Ascomycota</taxon>
        <taxon>Pezizomycotina</taxon>
        <taxon>Leotiomycetes</taxon>
        <taxon>Helotiales</taxon>
        <taxon>Ploettnerulaceae</taxon>
        <taxon>Rhynchosporium</taxon>
    </lineage>
</organism>
<gene>
    <name evidence="10" type="ORF">RCO7_05744</name>
</gene>
<evidence type="ECO:0000256" key="2">
    <source>
        <dbReference type="ARBA" id="ARBA00008891"/>
    </source>
</evidence>
<sequence>MRASILVNGLVCVNTVWCATLEVGSGKTYATISDALAKAAEGDTISLAAGTYKEKLTIAKNNITMKGPTFPSLDPAGNKATITAATYSKDVKGNDGSATLLVTGSRFSLYNINIANTAGNDSQAVTLAIKGSQNAFYASNILGYQDTLYAHEGSSFYGSCYVEGAVDFVFGISGQAWLQGCKIAVLKPKGTITAQGRTSADSTGYIVLDKAKIVTGPSAAPNTKGTNFLGRPYGDFSRTVFQNSDLGGVIVSEGWEPFSPGQNTRQVLAAEFNNANANNGNGTRVSFASKASKAVDIGEILPDHQKWVNPKFLGVSAP</sequence>
<dbReference type="SUPFAM" id="SSF51126">
    <property type="entry name" value="Pectin lyase-like"/>
    <property type="match status" value="1"/>
</dbReference>
<dbReference type="EMBL" id="FJUW01000010">
    <property type="protein sequence ID" value="CZS95386.1"/>
    <property type="molecule type" value="Genomic_DNA"/>
</dbReference>
<dbReference type="GO" id="GO:0005576">
    <property type="term" value="C:extracellular region"/>
    <property type="evidence" value="ECO:0007669"/>
    <property type="project" value="UniProtKB-SubCell"/>
</dbReference>
<dbReference type="GO" id="GO:0045490">
    <property type="term" value="P:pectin catabolic process"/>
    <property type="evidence" value="ECO:0007669"/>
    <property type="project" value="UniProtKB-UniRule"/>
</dbReference>
<dbReference type="InParanoid" id="A0A1E1KBF2"/>
<evidence type="ECO:0000256" key="4">
    <source>
        <dbReference type="ARBA" id="ARBA00022801"/>
    </source>
</evidence>
<proteinExistence type="inferred from homology"/>
<keyword evidence="8" id="KW-0964">Secreted</keyword>
<feature type="active site" evidence="7">
    <location>
        <position position="167"/>
    </location>
</feature>
<keyword evidence="11" id="KW-1185">Reference proteome</keyword>
<dbReference type="InterPro" id="IPR000070">
    <property type="entry name" value="Pectinesterase_cat"/>
</dbReference>
<dbReference type="InterPro" id="IPR011050">
    <property type="entry name" value="Pectin_lyase_fold/virulence"/>
</dbReference>
<dbReference type="EC" id="3.1.1.11" evidence="3 8"/>
<dbReference type="InterPro" id="IPR033131">
    <property type="entry name" value="Pectinesterase_Asp_AS"/>
</dbReference>
<evidence type="ECO:0000259" key="9">
    <source>
        <dbReference type="Pfam" id="PF01095"/>
    </source>
</evidence>
<dbReference type="AlphaFoldDB" id="A0A1E1KBF2"/>
<comment type="pathway">
    <text evidence="1 8">Glycan metabolism; pectin degradation; 2-dehydro-3-deoxy-D-gluconate from pectin: step 1/5.</text>
</comment>
<dbReference type="PANTHER" id="PTHR31321">
    <property type="entry name" value="ACYL-COA THIOESTER HYDROLASE YBHC-RELATED"/>
    <property type="match status" value="1"/>
</dbReference>
<dbReference type="Proteomes" id="UP000178129">
    <property type="component" value="Unassembled WGS sequence"/>
</dbReference>
<evidence type="ECO:0000256" key="7">
    <source>
        <dbReference type="PROSITE-ProRule" id="PRU10040"/>
    </source>
</evidence>
<evidence type="ECO:0000256" key="8">
    <source>
        <dbReference type="RuleBase" id="RU000589"/>
    </source>
</evidence>
<keyword evidence="8" id="KW-0961">Cell wall biogenesis/degradation</keyword>
<keyword evidence="8" id="KW-0732">Signal</keyword>
<dbReference type="GO" id="GO:0042545">
    <property type="term" value="P:cell wall modification"/>
    <property type="evidence" value="ECO:0007669"/>
    <property type="project" value="UniProtKB-UniRule"/>
</dbReference>
<feature type="chain" id="PRO_5009362667" description="Pectinesterase" evidence="8">
    <location>
        <begin position="19"/>
        <end position="318"/>
    </location>
</feature>
<accession>A0A1E1KBF2</accession>
<feature type="signal peptide" evidence="8">
    <location>
        <begin position="1"/>
        <end position="18"/>
    </location>
</feature>
<dbReference type="UniPathway" id="UPA00545">
    <property type="reaction ID" value="UER00823"/>
</dbReference>
<evidence type="ECO:0000256" key="3">
    <source>
        <dbReference type="ARBA" id="ARBA00013229"/>
    </source>
</evidence>
<keyword evidence="4 8" id="KW-0378">Hydrolase</keyword>
<name>A0A1E1KBF2_9HELO</name>
<dbReference type="STRING" id="914237.A0A1E1KBF2"/>
<comment type="similarity">
    <text evidence="2">Belongs to the pectinesterase family.</text>
</comment>
<protein>
    <recommendedName>
        <fullName evidence="3 8">Pectinesterase</fullName>
        <ecNumber evidence="3 8">3.1.1.11</ecNumber>
    </recommendedName>
</protein>
<evidence type="ECO:0000313" key="11">
    <source>
        <dbReference type="Proteomes" id="UP000178129"/>
    </source>
</evidence>
<feature type="domain" description="Pectinesterase catalytic" evidence="9">
    <location>
        <begin position="24"/>
        <end position="289"/>
    </location>
</feature>
<evidence type="ECO:0000256" key="6">
    <source>
        <dbReference type="ARBA" id="ARBA00047928"/>
    </source>
</evidence>
<dbReference type="GO" id="GO:0030599">
    <property type="term" value="F:pectinesterase activity"/>
    <property type="evidence" value="ECO:0007669"/>
    <property type="project" value="UniProtKB-UniRule"/>
</dbReference>
<comment type="function">
    <text evidence="8">Involved in maceration and soft-rotting of plant tissue.</text>
</comment>
<keyword evidence="5 8" id="KW-0063">Aspartyl esterase</keyword>
<comment type="subcellular location">
    <subcellularLocation>
        <location evidence="8">Secreted</location>
    </subcellularLocation>
</comment>
<reference evidence="11" key="1">
    <citation type="submission" date="2016-03" db="EMBL/GenBank/DDBJ databases">
        <authorList>
            <person name="Ploux O."/>
        </authorList>
    </citation>
    <scope>NUCLEOTIDE SEQUENCE [LARGE SCALE GENOMIC DNA]</scope>
    <source>
        <strain evidence="11">UK7</strain>
    </source>
</reference>
<evidence type="ECO:0000256" key="1">
    <source>
        <dbReference type="ARBA" id="ARBA00005184"/>
    </source>
</evidence>
<dbReference type="PANTHER" id="PTHR31321:SF57">
    <property type="entry name" value="PECTINESTERASE 53-RELATED"/>
    <property type="match status" value="1"/>
</dbReference>
<evidence type="ECO:0000256" key="5">
    <source>
        <dbReference type="ARBA" id="ARBA00023085"/>
    </source>
</evidence>
<dbReference type="Pfam" id="PF01095">
    <property type="entry name" value="Pectinesterase"/>
    <property type="match status" value="1"/>
</dbReference>
<evidence type="ECO:0000313" key="10">
    <source>
        <dbReference type="EMBL" id="CZS95386.1"/>
    </source>
</evidence>
<dbReference type="PROSITE" id="PS00503">
    <property type="entry name" value="PECTINESTERASE_2"/>
    <property type="match status" value="1"/>
</dbReference>
<dbReference type="Gene3D" id="2.160.20.10">
    <property type="entry name" value="Single-stranded right-handed beta-helix, Pectin lyase-like"/>
    <property type="match status" value="1"/>
</dbReference>
<comment type="caution">
    <text evidence="10">The sequence shown here is derived from an EMBL/GenBank/DDBJ whole genome shotgun (WGS) entry which is preliminary data.</text>
</comment>
<dbReference type="InterPro" id="IPR012334">
    <property type="entry name" value="Pectin_lyas_fold"/>
</dbReference>
<comment type="catalytic activity">
    <reaction evidence="6 8">
        <text>[(1-&gt;4)-alpha-D-galacturonosyl methyl ester](n) + n H2O = [(1-&gt;4)-alpha-D-galacturonosyl](n) + n methanol + n H(+)</text>
        <dbReference type="Rhea" id="RHEA:22380"/>
        <dbReference type="Rhea" id="RHEA-COMP:14570"/>
        <dbReference type="Rhea" id="RHEA-COMP:14573"/>
        <dbReference type="ChEBI" id="CHEBI:15377"/>
        <dbReference type="ChEBI" id="CHEBI:15378"/>
        <dbReference type="ChEBI" id="CHEBI:17790"/>
        <dbReference type="ChEBI" id="CHEBI:140522"/>
        <dbReference type="ChEBI" id="CHEBI:140523"/>
        <dbReference type="EC" id="3.1.1.11"/>
    </reaction>
</comment>